<evidence type="ECO:0000313" key="4">
    <source>
        <dbReference type="EMBL" id="EQC32930.1"/>
    </source>
</evidence>
<dbReference type="AlphaFoldDB" id="T0QH24"/>
<dbReference type="PANTHER" id="PTHR23086:SF8">
    <property type="entry name" value="PHOSPHATIDYLINOSITOL 5-PHOSPHATE 4-KINASE, ISOFORM A"/>
    <property type="match status" value="1"/>
</dbReference>
<dbReference type="Gene3D" id="3.30.800.10">
    <property type="entry name" value="Phosphatidylinositol Phosphate Kinase II Beta"/>
    <property type="match status" value="1"/>
</dbReference>
<dbReference type="GO" id="GO:0005524">
    <property type="term" value="F:ATP binding"/>
    <property type="evidence" value="ECO:0007669"/>
    <property type="project" value="UniProtKB-UniRule"/>
</dbReference>
<dbReference type="OMA" id="QMGVARR"/>
<keyword evidence="1" id="KW-0547">Nucleotide-binding</keyword>
<evidence type="ECO:0000256" key="2">
    <source>
        <dbReference type="SAM" id="MobiDB-lite"/>
    </source>
</evidence>
<dbReference type="Proteomes" id="UP000030762">
    <property type="component" value="Unassembled WGS sequence"/>
</dbReference>
<keyword evidence="5" id="KW-1185">Reference proteome</keyword>
<keyword evidence="1" id="KW-0418">Kinase</keyword>
<dbReference type="GO" id="GO:0005886">
    <property type="term" value="C:plasma membrane"/>
    <property type="evidence" value="ECO:0007669"/>
    <property type="project" value="TreeGrafter"/>
</dbReference>
<proteinExistence type="predicted"/>
<dbReference type="PROSITE" id="PS51455">
    <property type="entry name" value="PIPK"/>
    <property type="match status" value="1"/>
</dbReference>
<dbReference type="SUPFAM" id="SSF56104">
    <property type="entry name" value="SAICAR synthase-like"/>
    <property type="match status" value="1"/>
</dbReference>
<evidence type="ECO:0000313" key="5">
    <source>
        <dbReference type="Proteomes" id="UP000030762"/>
    </source>
</evidence>
<dbReference type="eggNOG" id="KOG0229">
    <property type="taxonomic scope" value="Eukaryota"/>
</dbReference>
<feature type="region of interest" description="Disordered" evidence="2">
    <location>
        <begin position="1"/>
        <end position="52"/>
    </location>
</feature>
<dbReference type="VEuPathDB" id="FungiDB:SDRG_09460"/>
<dbReference type="Gene3D" id="3.30.810.10">
    <property type="entry name" value="2-Layer Sandwich"/>
    <property type="match status" value="1"/>
</dbReference>
<name>T0QH24_SAPDV</name>
<protein>
    <recommendedName>
        <fullName evidence="3">PIPK domain-containing protein</fullName>
    </recommendedName>
</protein>
<dbReference type="STRING" id="1156394.T0QH24"/>
<feature type="compositionally biased region" description="Acidic residues" evidence="2">
    <location>
        <begin position="428"/>
        <end position="438"/>
    </location>
</feature>
<dbReference type="OrthoDB" id="2129491at2759"/>
<dbReference type="InterPro" id="IPR027484">
    <property type="entry name" value="PInositol-4-P-5-kinase_N"/>
</dbReference>
<keyword evidence="1" id="KW-0067">ATP-binding</keyword>
<gene>
    <name evidence="4" type="ORF">SDRG_09460</name>
</gene>
<sequence length="540" mass="61339">MEIKPRETPPRRPTLTSHKSAGSLLDDAGLKRTDGRSVDDNEHAVGRRSSKPHLTIDVHEAKPPFPLGKRRSVSDASIKLSQDEVLGHDMLVSRPGSPAAKAIDMTNQIQRARHGTLLTSPTAAFKKPDGNEIHDQHEQYTLTYGMMTGILASAGSMDLFKQRLTMNDFMRVDKRSFPANPKSKLKHEFKFKDYAPDIFRQIRRRFDIDSADYLVTLCGDFNYIEFMSNSKSGQFFFYSHDGRFMIKTQTQGESKFLRRILPHYYKFVMENPNTLVTRFYGMHRVKMHHLKTQMHFVIMASVFNTPKEIHLRFDLKGSTVGRNASPDEKKRRGVLKDNDLIEEQIHLSLGPARRAMMLEQLRKDVAFLKRMKIMDYSLLVGIHDAGQEILVPGPTLATEIDLAEQKKKLQQLQQPTVFGSAAESTVQLDDDDDDDDLGVLDPGVPPPTSPRVDPVNKEPTGSIFCKDLGGIRGRRTSGKKNGFVYFVGIIDILQQYNMQKRAETLIKGLQHNAKEISSVDPDLYGNRFIEFMEKFVLVDD</sequence>
<dbReference type="RefSeq" id="XP_008613616.1">
    <property type="nucleotide sequence ID" value="XM_008615394.1"/>
</dbReference>
<keyword evidence="1" id="KW-0808">Transferase</keyword>
<feature type="domain" description="PIPK" evidence="3">
    <location>
        <begin position="130"/>
        <end position="536"/>
    </location>
</feature>
<accession>T0QH24</accession>
<dbReference type="GO" id="GO:0016308">
    <property type="term" value="F:1-phosphatidylinositol-4-phosphate 5-kinase activity"/>
    <property type="evidence" value="ECO:0007669"/>
    <property type="project" value="TreeGrafter"/>
</dbReference>
<dbReference type="InterPro" id="IPR023610">
    <property type="entry name" value="PInositol-4/5-P-5/4-kinase"/>
</dbReference>
<dbReference type="SMART" id="SM00330">
    <property type="entry name" value="PIPKc"/>
    <property type="match status" value="1"/>
</dbReference>
<evidence type="ECO:0000259" key="3">
    <source>
        <dbReference type="PROSITE" id="PS51455"/>
    </source>
</evidence>
<dbReference type="GeneID" id="19950187"/>
<organism evidence="4 5">
    <name type="scientific">Saprolegnia diclina (strain VS20)</name>
    <dbReference type="NCBI Taxonomy" id="1156394"/>
    <lineage>
        <taxon>Eukaryota</taxon>
        <taxon>Sar</taxon>
        <taxon>Stramenopiles</taxon>
        <taxon>Oomycota</taxon>
        <taxon>Saprolegniomycetes</taxon>
        <taxon>Saprolegniales</taxon>
        <taxon>Saprolegniaceae</taxon>
        <taxon>Saprolegnia</taxon>
    </lineage>
</organism>
<feature type="compositionally biased region" description="Basic and acidic residues" evidence="2">
    <location>
        <begin position="28"/>
        <end position="45"/>
    </location>
</feature>
<dbReference type="GO" id="GO:0046854">
    <property type="term" value="P:phosphatidylinositol phosphate biosynthetic process"/>
    <property type="evidence" value="ECO:0007669"/>
    <property type="project" value="TreeGrafter"/>
</dbReference>
<feature type="region of interest" description="Disordered" evidence="2">
    <location>
        <begin position="427"/>
        <end position="458"/>
    </location>
</feature>
<evidence type="ECO:0000256" key="1">
    <source>
        <dbReference type="PROSITE-ProRule" id="PRU00781"/>
    </source>
</evidence>
<dbReference type="Pfam" id="PF01504">
    <property type="entry name" value="PIP5K"/>
    <property type="match status" value="1"/>
</dbReference>
<dbReference type="InterPro" id="IPR002498">
    <property type="entry name" value="PInositol-4-P-4/5-kinase_core"/>
</dbReference>
<feature type="compositionally biased region" description="Basic and acidic residues" evidence="2">
    <location>
        <begin position="1"/>
        <end position="10"/>
    </location>
</feature>
<dbReference type="EMBL" id="JH767161">
    <property type="protein sequence ID" value="EQC32930.1"/>
    <property type="molecule type" value="Genomic_DNA"/>
</dbReference>
<reference evidence="4 5" key="1">
    <citation type="submission" date="2012-04" db="EMBL/GenBank/DDBJ databases">
        <title>The Genome Sequence of Saprolegnia declina VS20.</title>
        <authorList>
            <consortium name="The Broad Institute Genome Sequencing Platform"/>
            <person name="Russ C."/>
            <person name="Nusbaum C."/>
            <person name="Tyler B."/>
            <person name="van West P."/>
            <person name="Dieguez-Uribeondo J."/>
            <person name="de Bruijn I."/>
            <person name="Tripathy S."/>
            <person name="Jiang R."/>
            <person name="Young S.K."/>
            <person name="Zeng Q."/>
            <person name="Gargeya S."/>
            <person name="Fitzgerald M."/>
            <person name="Haas B."/>
            <person name="Abouelleil A."/>
            <person name="Alvarado L."/>
            <person name="Arachchi H.M."/>
            <person name="Berlin A."/>
            <person name="Chapman S.B."/>
            <person name="Goldberg J."/>
            <person name="Griggs A."/>
            <person name="Gujja S."/>
            <person name="Hansen M."/>
            <person name="Howarth C."/>
            <person name="Imamovic A."/>
            <person name="Larimer J."/>
            <person name="McCowen C."/>
            <person name="Montmayeur A."/>
            <person name="Murphy C."/>
            <person name="Neiman D."/>
            <person name="Pearson M."/>
            <person name="Priest M."/>
            <person name="Roberts A."/>
            <person name="Saif S."/>
            <person name="Shea T."/>
            <person name="Sisk P."/>
            <person name="Sykes S."/>
            <person name="Wortman J."/>
            <person name="Nusbaum C."/>
            <person name="Birren B."/>
        </authorList>
    </citation>
    <scope>NUCLEOTIDE SEQUENCE [LARGE SCALE GENOMIC DNA]</scope>
    <source>
        <strain evidence="4 5">VS20</strain>
    </source>
</reference>
<dbReference type="InParanoid" id="T0QH24"/>
<dbReference type="PANTHER" id="PTHR23086">
    <property type="entry name" value="PHOSPHATIDYLINOSITOL-4-PHOSPHATE 5-KINASE"/>
    <property type="match status" value="1"/>
</dbReference>
<dbReference type="InterPro" id="IPR027483">
    <property type="entry name" value="PInositol-4-P-4/5-kinase_C_sf"/>
</dbReference>